<evidence type="ECO:0000313" key="10">
    <source>
        <dbReference type="Proteomes" id="UP000596902"/>
    </source>
</evidence>
<feature type="transmembrane region" description="Helical" evidence="7">
    <location>
        <begin position="498"/>
        <end position="516"/>
    </location>
</feature>
<dbReference type="InterPro" id="IPR005103">
    <property type="entry name" value="AA9_LPMO"/>
</dbReference>
<dbReference type="PANTHER" id="PTHR23508">
    <property type="entry name" value="CARBOXYLIC ACID TRANSPORTER PROTEIN HOMOLOG"/>
    <property type="match status" value="1"/>
</dbReference>
<keyword evidence="9" id="KW-0813">Transport</keyword>
<keyword evidence="9" id="KW-0762">Sugar transport</keyword>
<dbReference type="GO" id="GO:0030248">
    <property type="term" value="F:cellulose binding"/>
    <property type="evidence" value="ECO:0007669"/>
    <property type="project" value="UniProtKB-UniRule"/>
</dbReference>
<feature type="compositionally biased region" description="Basic and acidic residues" evidence="6">
    <location>
        <begin position="8"/>
        <end position="20"/>
    </location>
</feature>
<comment type="caution">
    <text evidence="9">The sequence shown here is derived from an EMBL/GenBank/DDBJ whole genome shotgun (WGS) entry which is preliminary data.</text>
</comment>
<feature type="transmembrane region" description="Helical" evidence="7">
    <location>
        <begin position="130"/>
        <end position="148"/>
    </location>
</feature>
<dbReference type="AlphaFoldDB" id="A0A8H7BCS7"/>
<dbReference type="EC" id="1.14.99.56" evidence="5"/>
<evidence type="ECO:0000256" key="4">
    <source>
        <dbReference type="ARBA" id="ARBA00023136"/>
    </source>
</evidence>
<dbReference type="InterPro" id="IPR005828">
    <property type="entry name" value="MFS_sugar_transport-like"/>
</dbReference>
<dbReference type="GO" id="GO:0035879">
    <property type="term" value="P:plasma membrane lactate transport"/>
    <property type="evidence" value="ECO:0007669"/>
    <property type="project" value="TreeGrafter"/>
</dbReference>
<dbReference type="SUPFAM" id="SSF103473">
    <property type="entry name" value="MFS general substrate transporter"/>
    <property type="match status" value="1"/>
</dbReference>
<feature type="transmembrane region" description="Helical" evidence="7">
    <location>
        <begin position="63"/>
        <end position="81"/>
    </location>
</feature>
<feature type="transmembrane region" description="Helical" evidence="7">
    <location>
        <begin position="314"/>
        <end position="334"/>
    </location>
</feature>
<comment type="domain">
    <text evidence="5">Has a modular structure: an endo-beta-1,4-glucanase catalytic module at the N-terminus, a linker rich in serines and threonines, and a C-terminal carbohydrate-binding module (CBM).</text>
</comment>
<dbReference type="GO" id="GO:0005576">
    <property type="term" value="C:extracellular region"/>
    <property type="evidence" value="ECO:0007669"/>
    <property type="project" value="UniProtKB-SubCell"/>
</dbReference>
<dbReference type="EMBL" id="JAAABM010000003">
    <property type="protein sequence ID" value="KAF7678965.1"/>
    <property type="molecule type" value="Genomic_DNA"/>
</dbReference>
<comment type="subcellular location">
    <subcellularLocation>
        <location evidence="1">Membrane</location>
        <topology evidence="1">Multi-pass membrane protein</topology>
    </subcellularLocation>
    <subcellularLocation>
        <location evidence="5">Secreted</location>
    </subcellularLocation>
</comment>
<dbReference type="Gene3D" id="1.20.1250.20">
    <property type="entry name" value="MFS general substrate transporter like domains"/>
    <property type="match status" value="2"/>
</dbReference>
<dbReference type="GO" id="GO:0015355">
    <property type="term" value="F:secondary active monocarboxylate transmembrane transporter activity"/>
    <property type="evidence" value="ECO:0007669"/>
    <property type="project" value="TreeGrafter"/>
</dbReference>
<keyword evidence="5" id="KW-1015">Disulfide bond</keyword>
<evidence type="ECO:0000259" key="8">
    <source>
        <dbReference type="PROSITE" id="PS50850"/>
    </source>
</evidence>
<evidence type="ECO:0000313" key="9">
    <source>
        <dbReference type="EMBL" id="KAF7678965.1"/>
    </source>
</evidence>
<dbReference type="PROSITE" id="PS50850">
    <property type="entry name" value="MFS"/>
    <property type="match status" value="1"/>
</dbReference>
<feature type="transmembrane region" description="Helical" evidence="7">
    <location>
        <begin position="343"/>
        <end position="360"/>
    </location>
</feature>
<keyword evidence="4 7" id="KW-0472">Membrane</keyword>
<evidence type="ECO:0000256" key="6">
    <source>
        <dbReference type="SAM" id="MobiDB-lite"/>
    </source>
</evidence>
<feature type="transmembrane region" description="Helical" evidence="7">
    <location>
        <begin position="366"/>
        <end position="389"/>
    </location>
</feature>
<feature type="region of interest" description="Disordered" evidence="6">
    <location>
        <begin position="1"/>
        <end position="22"/>
    </location>
</feature>
<feature type="transmembrane region" description="Helical" evidence="7">
    <location>
        <begin position="101"/>
        <end position="123"/>
    </location>
</feature>
<organism evidence="9 10">
    <name type="scientific">Alternaria burnsii</name>
    <dbReference type="NCBI Taxonomy" id="1187904"/>
    <lineage>
        <taxon>Eukaryota</taxon>
        <taxon>Fungi</taxon>
        <taxon>Dikarya</taxon>
        <taxon>Ascomycota</taxon>
        <taxon>Pezizomycotina</taxon>
        <taxon>Dothideomycetes</taxon>
        <taxon>Pleosporomycetidae</taxon>
        <taxon>Pleosporales</taxon>
        <taxon>Pleosporineae</taxon>
        <taxon>Pleosporaceae</taxon>
        <taxon>Alternaria</taxon>
        <taxon>Alternaria sect. Alternaria</taxon>
    </lineage>
</organism>
<keyword evidence="5" id="KW-0119">Carbohydrate metabolism</keyword>
<dbReference type="GO" id="GO:0030245">
    <property type="term" value="P:cellulose catabolic process"/>
    <property type="evidence" value="ECO:0007669"/>
    <property type="project" value="UniProtKB-UniRule"/>
</dbReference>
<dbReference type="Pfam" id="PF00083">
    <property type="entry name" value="Sugar_tr"/>
    <property type="match status" value="1"/>
</dbReference>
<keyword evidence="5" id="KW-0136">Cellulose degradation</keyword>
<keyword evidence="10" id="KW-1185">Reference proteome</keyword>
<proteinExistence type="predicted"/>
<dbReference type="InterPro" id="IPR036259">
    <property type="entry name" value="MFS_trans_sf"/>
</dbReference>
<feature type="non-terminal residue" evidence="9">
    <location>
        <position position="1"/>
    </location>
</feature>
<evidence type="ECO:0000256" key="7">
    <source>
        <dbReference type="SAM" id="Phobius"/>
    </source>
</evidence>
<evidence type="ECO:0000256" key="1">
    <source>
        <dbReference type="ARBA" id="ARBA00004141"/>
    </source>
</evidence>
<dbReference type="FunFam" id="1.20.1250.20:FF:000190">
    <property type="entry name" value="Sugar transporter family protein"/>
    <property type="match status" value="1"/>
</dbReference>
<protein>
    <recommendedName>
        <fullName evidence="5">AA9 family lytic polysaccharide monooxygenase</fullName>
        <ecNumber evidence="5">1.14.99.56</ecNumber>
    </recommendedName>
    <alternativeName>
        <fullName evidence="5">Endo-beta-1,4-glucanase</fullName>
    </alternativeName>
    <alternativeName>
        <fullName evidence="5">Glycosyl hydrolase 61 family protein</fullName>
    </alternativeName>
</protein>
<comment type="catalytic activity">
    <reaction evidence="5">
        <text>[(1-&gt;4)-beta-D-glucosyl]n+m + reduced acceptor + O2 = 4-dehydro-beta-D-glucosyl-[(1-&gt;4)-beta-D-glucosyl]n-1 + [(1-&gt;4)-beta-D-glucosyl]m + acceptor + H2O.</text>
        <dbReference type="EC" id="1.14.99.56"/>
    </reaction>
</comment>
<reference evidence="9" key="1">
    <citation type="submission" date="2020-01" db="EMBL/GenBank/DDBJ databases">
        <authorList>
            <person name="Feng Z.H.Z."/>
        </authorList>
    </citation>
    <scope>NUCLEOTIDE SEQUENCE</scope>
    <source>
        <strain evidence="9">CBS107.38</strain>
    </source>
</reference>
<dbReference type="GO" id="GO:0005886">
    <property type="term" value="C:plasma membrane"/>
    <property type="evidence" value="ECO:0007669"/>
    <property type="project" value="TreeGrafter"/>
</dbReference>
<dbReference type="GO" id="GO:0008810">
    <property type="term" value="F:cellulase activity"/>
    <property type="evidence" value="ECO:0007669"/>
    <property type="project" value="UniProtKB-UniRule"/>
</dbReference>
<name>A0A8H7BCS7_9PLEO</name>
<dbReference type="FunFam" id="1.20.1250.20:FF:000276">
    <property type="entry name" value="Sugar transporter family protein"/>
    <property type="match status" value="1"/>
</dbReference>
<feature type="transmembrane region" description="Helical" evidence="7">
    <location>
        <begin position="160"/>
        <end position="178"/>
    </location>
</feature>
<evidence type="ECO:0000256" key="2">
    <source>
        <dbReference type="ARBA" id="ARBA00022692"/>
    </source>
</evidence>
<dbReference type="Proteomes" id="UP000596902">
    <property type="component" value="Unassembled WGS sequence"/>
</dbReference>
<evidence type="ECO:0000256" key="3">
    <source>
        <dbReference type="ARBA" id="ARBA00022989"/>
    </source>
</evidence>
<dbReference type="Gene3D" id="2.70.50.70">
    <property type="match status" value="1"/>
</dbReference>
<dbReference type="GeneID" id="62200938"/>
<dbReference type="CDD" id="cd17316">
    <property type="entry name" value="MFS_SV2_like"/>
    <property type="match status" value="1"/>
</dbReference>
<dbReference type="PANTHER" id="PTHR23508:SF10">
    <property type="entry name" value="CARBOXYLIC ACID TRANSPORTER PROTEIN HOMOLOG"/>
    <property type="match status" value="1"/>
</dbReference>
<feature type="transmembrane region" description="Helical" evidence="7">
    <location>
        <begin position="440"/>
        <end position="461"/>
    </location>
</feature>
<accession>A0A8H7BCS7</accession>
<evidence type="ECO:0000256" key="5">
    <source>
        <dbReference type="RuleBase" id="RU368122"/>
    </source>
</evidence>
<feature type="transmembrane region" description="Helical" evidence="7">
    <location>
        <begin position="222"/>
        <end position="240"/>
    </location>
</feature>
<dbReference type="RefSeq" id="XP_038789038.1">
    <property type="nucleotide sequence ID" value="XM_038927760.1"/>
</dbReference>
<feature type="transmembrane region" description="Helical" evidence="7">
    <location>
        <begin position="275"/>
        <end position="294"/>
    </location>
</feature>
<comment type="function">
    <text evidence="5">Lytic polysaccharide monooxygenase (LMPO) that depolymerizes crystalline and amorphous polysaccharides via the oxidation of scissile alpha- or beta-(1-4)-glycosidic bonds, yielding C1 and/or C4 oxidation products. Catalysis by LPMOs requires the reduction of the active-site copper from Cu(II) to Cu(I) by a reducing agent and H(2)O(2) or O(2) as a cosubstrate.</text>
</comment>
<keyword evidence="5" id="KW-0964">Secreted</keyword>
<feature type="domain" description="Major facilitator superfamily (MFS) profile" evidence="8">
    <location>
        <begin position="65"/>
        <end position="466"/>
    </location>
</feature>
<gene>
    <name evidence="9" type="ORF">GT037_002713</name>
</gene>
<keyword evidence="5" id="KW-0624">Polysaccharide degradation</keyword>
<dbReference type="CDD" id="cd21175">
    <property type="entry name" value="LPMO_AA9"/>
    <property type="match status" value="1"/>
</dbReference>
<sequence length="760" mass="83213">SDIVHSTMSDEKHDTTEQREYAPPAPKMTAGRYIATRIPTLKPAHDKVANPIALLRLLNLQQWLFFLVAFFAWTWDAFDFFTVSLTVTDLAETFGKTKADITWGITLVLMLRSVGSIIFGLAADRYGRKWPFIVNNVLFIVLELGTGFCSTYNEFLGVRALFGIAMGGLYGNAAATALEDCPEQARGIISGMLQQGYAFGYLLATVFARAFVDTVGHEWRPLFWFGAGPPVLIIIFRLCLPETQAYLERKRIREEQPNAAKVFAQEGKVALKRHWLLLIYLVLLMAGFNFMSHGSQDLYPTMLSNQYNFSANRVTVTQVVANLGAMTGGTVIGYSSSIFGRRISIIVMCVIGGALLYPYTFTSSNAVIAAAFFQQFCVQGAWGVIPIHLMELSPGSFRTFVVGTSYQLGNLASSASSTIEATIGERFPLPPKGHTSRYKYGLVICIFMGCVYAYVILLTALGPEYRGRNFDVAADEDMAVVTGADEGNLTPNILCSSFAIYATLGFIQYIFVYHHLALNIRVFRDVNGSFNFIAVKVLAKMKTSVVLLAAASLASAHYTLPSVNGDAAWSHVRQAKNWQDNGFVGDVTSNDIRCNQLKAGTSTLSVAAGSNVKVSVNPNAYHPGPFQSYLAKVPEGQDINTWDPTGAVWFRIYAEQPKFGSQLTWLSAANYDIKIPQCIAPGKYLMRNEHIAIHTAQSRGGAQFYLSCAQLEVTGGGSKAPSNLVAFPGAYKATDPGILININYPIPTSYTNPGPPTFTC</sequence>
<dbReference type="Pfam" id="PF03443">
    <property type="entry name" value="AA9"/>
    <property type="match status" value="1"/>
</dbReference>
<dbReference type="InterPro" id="IPR020846">
    <property type="entry name" value="MFS_dom"/>
</dbReference>
<keyword evidence="3 7" id="KW-1133">Transmembrane helix</keyword>
<reference evidence="9" key="2">
    <citation type="submission" date="2020-08" db="EMBL/GenBank/DDBJ databases">
        <title>Draft Genome Sequence of Cumin Blight Pathogen Alternaria burnsii.</title>
        <authorList>
            <person name="Feng Z."/>
        </authorList>
    </citation>
    <scope>NUCLEOTIDE SEQUENCE</scope>
    <source>
        <strain evidence="9">CBS107.38</strain>
    </source>
</reference>
<keyword evidence="2 7" id="KW-0812">Transmembrane</keyword>